<dbReference type="AlphaFoldDB" id="A0A8J3E644"/>
<dbReference type="NCBIfam" id="TIGR00690">
    <property type="entry name" value="rpoZ"/>
    <property type="match status" value="1"/>
</dbReference>
<dbReference type="PANTHER" id="PTHR34476:SF1">
    <property type="entry name" value="DNA-DIRECTED RNA POLYMERASE SUBUNIT OMEGA"/>
    <property type="match status" value="1"/>
</dbReference>
<dbReference type="SMART" id="SM01409">
    <property type="entry name" value="RNA_pol_Rpb6"/>
    <property type="match status" value="1"/>
</dbReference>
<evidence type="ECO:0000256" key="8">
    <source>
        <dbReference type="ARBA" id="ARBA00029924"/>
    </source>
</evidence>
<evidence type="ECO:0000256" key="10">
    <source>
        <dbReference type="ARBA" id="ARBA00048552"/>
    </source>
</evidence>
<dbReference type="GO" id="GO:0006351">
    <property type="term" value="P:DNA-templated transcription"/>
    <property type="evidence" value="ECO:0007669"/>
    <property type="project" value="InterPro"/>
</dbReference>
<evidence type="ECO:0000256" key="6">
    <source>
        <dbReference type="ARBA" id="ARBA00022695"/>
    </source>
</evidence>
<comment type="caution">
    <text evidence="12">The sequence shown here is derived from an EMBL/GenBank/DDBJ whole genome shotgun (WGS) entry which is preliminary data.</text>
</comment>
<evidence type="ECO:0000256" key="7">
    <source>
        <dbReference type="ARBA" id="ARBA00023163"/>
    </source>
</evidence>
<evidence type="ECO:0000256" key="3">
    <source>
        <dbReference type="ARBA" id="ARBA00013725"/>
    </source>
</evidence>
<dbReference type="Gene3D" id="3.90.940.10">
    <property type="match status" value="1"/>
</dbReference>
<evidence type="ECO:0000256" key="9">
    <source>
        <dbReference type="ARBA" id="ARBA00030998"/>
    </source>
</evidence>
<evidence type="ECO:0000256" key="4">
    <source>
        <dbReference type="ARBA" id="ARBA00022478"/>
    </source>
</evidence>
<keyword evidence="6" id="KW-0548">Nucleotidyltransferase</keyword>
<dbReference type="GO" id="GO:0000428">
    <property type="term" value="C:DNA-directed RNA polymerase complex"/>
    <property type="evidence" value="ECO:0007669"/>
    <property type="project" value="UniProtKB-KW"/>
</dbReference>
<evidence type="ECO:0000256" key="2">
    <source>
        <dbReference type="ARBA" id="ARBA00012418"/>
    </source>
</evidence>
<reference evidence="12" key="1">
    <citation type="journal article" date="2014" name="Int. J. Syst. Evol. Microbiol.">
        <title>Complete genome sequence of Corynebacterium casei LMG S-19264T (=DSM 44701T), isolated from a smear-ripened cheese.</title>
        <authorList>
            <consortium name="US DOE Joint Genome Institute (JGI-PGF)"/>
            <person name="Walter F."/>
            <person name="Albersmeier A."/>
            <person name="Kalinowski J."/>
            <person name="Ruckert C."/>
        </authorList>
    </citation>
    <scope>NUCLEOTIDE SEQUENCE</scope>
    <source>
        <strain evidence="12">CGMCC 1.15725</strain>
    </source>
</reference>
<dbReference type="PANTHER" id="PTHR34476">
    <property type="entry name" value="DNA-DIRECTED RNA POLYMERASE SUBUNIT OMEGA"/>
    <property type="match status" value="1"/>
</dbReference>
<reference evidence="12" key="2">
    <citation type="submission" date="2020-09" db="EMBL/GenBank/DDBJ databases">
        <authorList>
            <person name="Sun Q."/>
            <person name="Zhou Y."/>
        </authorList>
    </citation>
    <scope>NUCLEOTIDE SEQUENCE</scope>
    <source>
        <strain evidence="12">CGMCC 1.15725</strain>
    </source>
</reference>
<dbReference type="InterPro" id="IPR036161">
    <property type="entry name" value="RPB6/omega-like_sf"/>
</dbReference>
<accession>A0A8J3E644</accession>
<feature type="region of interest" description="Disordered" evidence="11">
    <location>
        <begin position="64"/>
        <end position="86"/>
    </location>
</feature>
<evidence type="ECO:0000313" key="13">
    <source>
        <dbReference type="Proteomes" id="UP000646365"/>
    </source>
</evidence>
<evidence type="ECO:0000256" key="5">
    <source>
        <dbReference type="ARBA" id="ARBA00022679"/>
    </source>
</evidence>
<dbReference type="EC" id="2.7.7.6" evidence="2"/>
<evidence type="ECO:0000313" key="12">
    <source>
        <dbReference type="EMBL" id="GGF41073.1"/>
    </source>
</evidence>
<sequence length="127" mass="14103">MPNRFELVLVAAQRARDIASGALITVDRDNDKNPVVALREIAEYTIEVDALQNALVTGLQKQPEIDEPEEDTELSIDEQTWPDGAGAQAIDEELKDDMQFVDVEEGEVDLESEVEEKLGDADFSDEI</sequence>
<dbReference type="InterPro" id="IPR006110">
    <property type="entry name" value="Pol_omega/Rpo6/RPB6"/>
</dbReference>
<evidence type="ECO:0000256" key="1">
    <source>
        <dbReference type="ARBA" id="ARBA00006711"/>
    </source>
</evidence>
<keyword evidence="13" id="KW-1185">Reference proteome</keyword>
<dbReference type="Pfam" id="PF01192">
    <property type="entry name" value="RNA_pol_Rpb6"/>
    <property type="match status" value="1"/>
</dbReference>
<dbReference type="GO" id="GO:0003899">
    <property type="term" value="F:DNA-directed RNA polymerase activity"/>
    <property type="evidence" value="ECO:0007669"/>
    <property type="project" value="UniProtKB-EC"/>
</dbReference>
<feature type="compositionally biased region" description="Acidic residues" evidence="11">
    <location>
        <begin position="65"/>
        <end position="76"/>
    </location>
</feature>
<dbReference type="EMBL" id="BMJQ01000017">
    <property type="protein sequence ID" value="GGF41073.1"/>
    <property type="molecule type" value="Genomic_DNA"/>
</dbReference>
<comment type="similarity">
    <text evidence="1">Belongs to the RNA polymerase subunit omega family.</text>
</comment>
<feature type="region of interest" description="Disordered" evidence="11">
    <location>
        <begin position="106"/>
        <end position="127"/>
    </location>
</feature>
<gene>
    <name evidence="12" type="primary">rpoZ</name>
    <name evidence="12" type="ORF">GCM10011611_54410</name>
</gene>
<keyword evidence="5" id="KW-0808">Transferase</keyword>
<name>A0A8J3E644_9PROT</name>
<evidence type="ECO:0000256" key="11">
    <source>
        <dbReference type="SAM" id="MobiDB-lite"/>
    </source>
</evidence>
<dbReference type="InterPro" id="IPR003716">
    <property type="entry name" value="DNA-dir_RNA_pol_omega"/>
</dbReference>
<organism evidence="12 13">
    <name type="scientific">Aliidongia dinghuensis</name>
    <dbReference type="NCBI Taxonomy" id="1867774"/>
    <lineage>
        <taxon>Bacteria</taxon>
        <taxon>Pseudomonadati</taxon>
        <taxon>Pseudomonadota</taxon>
        <taxon>Alphaproteobacteria</taxon>
        <taxon>Rhodospirillales</taxon>
        <taxon>Dongiaceae</taxon>
        <taxon>Aliidongia</taxon>
    </lineage>
</organism>
<dbReference type="Proteomes" id="UP000646365">
    <property type="component" value="Unassembled WGS sequence"/>
</dbReference>
<keyword evidence="7" id="KW-0804">Transcription</keyword>
<dbReference type="SUPFAM" id="SSF63562">
    <property type="entry name" value="RPB6/omega subunit-like"/>
    <property type="match status" value="1"/>
</dbReference>
<protein>
    <recommendedName>
        <fullName evidence="3">DNA-directed RNA polymerase subunit omega</fullName>
        <ecNumber evidence="2">2.7.7.6</ecNumber>
    </recommendedName>
    <alternativeName>
        <fullName evidence="9">RNA polymerase omega subunit</fullName>
    </alternativeName>
    <alternativeName>
        <fullName evidence="8">Transcriptase subunit omega</fullName>
    </alternativeName>
</protein>
<proteinExistence type="inferred from homology"/>
<keyword evidence="4 12" id="KW-0240">DNA-directed RNA polymerase</keyword>
<dbReference type="GO" id="GO:0003677">
    <property type="term" value="F:DNA binding"/>
    <property type="evidence" value="ECO:0007669"/>
    <property type="project" value="InterPro"/>
</dbReference>
<comment type="catalytic activity">
    <reaction evidence="10">
        <text>RNA(n) + a ribonucleoside 5'-triphosphate = RNA(n+1) + diphosphate</text>
        <dbReference type="Rhea" id="RHEA:21248"/>
        <dbReference type="Rhea" id="RHEA-COMP:14527"/>
        <dbReference type="Rhea" id="RHEA-COMP:17342"/>
        <dbReference type="ChEBI" id="CHEBI:33019"/>
        <dbReference type="ChEBI" id="CHEBI:61557"/>
        <dbReference type="ChEBI" id="CHEBI:140395"/>
        <dbReference type="EC" id="2.7.7.6"/>
    </reaction>
</comment>